<reference evidence="1" key="1">
    <citation type="submission" date="2023-03" db="EMBL/GenBank/DDBJ databases">
        <authorList>
            <person name="Steffen K."/>
            <person name="Cardenas P."/>
        </authorList>
    </citation>
    <scope>NUCLEOTIDE SEQUENCE</scope>
</reference>
<evidence type="ECO:0008006" key="3">
    <source>
        <dbReference type="Google" id="ProtNLM"/>
    </source>
</evidence>
<dbReference type="InterPro" id="IPR035069">
    <property type="entry name" value="TTHA1013/TTHA0281-like"/>
</dbReference>
<accession>A0AA35WHX9</accession>
<gene>
    <name evidence="1" type="ORF">GBAR_LOCUS9325</name>
</gene>
<comment type="caution">
    <text evidence="1">The sequence shown here is derived from an EMBL/GenBank/DDBJ whole genome shotgun (WGS) entry which is preliminary data.</text>
</comment>
<protein>
    <recommendedName>
        <fullName evidence="3">Type II toxin-antitoxin system HicB family antitoxin</fullName>
    </recommendedName>
</protein>
<keyword evidence="2" id="KW-1185">Reference proteome</keyword>
<organism evidence="1 2">
    <name type="scientific">Geodia barretti</name>
    <name type="common">Barrett's horny sponge</name>
    <dbReference type="NCBI Taxonomy" id="519541"/>
    <lineage>
        <taxon>Eukaryota</taxon>
        <taxon>Metazoa</taxon>
        <taxon>Porifera</taxon>
        <taxon>Demospongiae</taxon>
        <taxon>Heteroscleromorpha</taxon>
        <taxon>Tetractinellida</taxon>
        <taxon>Astrophorina</taxon>
        <taxon>Geodiidae</taxon>
        <taxon>Geodia</taxon>
    </lineage>
</organism>
<proteinExistence type="predicted"/>
<dbReference type="Gene3D" id="3.30.160.250">
    <property type="match status" value="1"/>
</dbReference>
<dbReference type="AlphaFoldDB" id="A0AA35WHX9"/>
<dbReference type="Proteomes" id="UP001174909">
    <property type="component" value="Unassembled WGS sequence"/>
</dbReference>
<dbReference type="EMBL" id="CASHTH010001407">
    <property type="protein sequence ID" value="CAI8014965.1"/>
    <property type="molecule type" value="Genomic_DNA"/>
</dbReference>
<evidence type="ECO:0000313" key="1">
    <source>
        <dbReference type="EMBL" id="CAI8014965.1"/>
    </source>
</evidence>
<dbReference type="SUPFAM" id="SSF143100">
    <property type="entry name" value="TTHA1013/TTHA0281-like"/>
    <property type="match status" value="1"/>
</dbReference>
<name>A0AA35WHX9_GEOBA</name>
<sequence>MEMHSYWKLTGLVEEEDGLFASYCPELGTASCGDTPGEALANLREAVSLHLEGLADVGELERTLTERNIRTRLSE</sequence>
<evidence type="ECO:0000313" key="2">
    <source>
        <dbReference type="Proteomes" id="UP001174909"/>
    </source>
</evidence>